<reference evidence="1 2" key="1">
    <citation type="submission" date="2014-04" db="EMBL/GenBank/DDBJ databases">
        <title>Evolutionary Origins and Diversification of the Mycorrhizal Mutualists.</title>
        <authorList>
            <consortium name="DOE Joint Genome Institute"/>
            <consortium name="Mycorrhizal Genomics Consortium"/>
            <person name="Kohler A."/>
            <person name="Kuo A."/>
            <person name="Nagy L.G."/>
            <person name="Floudas D."/>
            <person name="Copeland A."/>
            <person name="Barry K.W."/>
            <person name="Cichocki N."/>
            <person name="Veneault-Fourrey C."/>
            <person name="LaButti K."/>
            <person name="Lindquist E.A."/>
            <person name="Lipzen A."/>
            <person name="Lundell T."/>
            <person name="Morin E."/>
            <person name="Murat C."/>
            <person name="Riley R."/>
            <person name="Ohm R."/>
            <person name="Sun H."/>
            <person name="Tunlid A."/>
            <person name="Henrissat B."/>
            <person name="Grigoriev I.V."/>
            <person name="Hibbett D.S."/>
            <person name="Martin F."/>
        </authorList>
    </citation>
    <scope>NUCLEOTIDE SEQUENCE [LARGE SCALE GENOMIC DNA]</scope>
    <source>
        <strain evidence="1 2">MD-312</strain>
    </source>
</reference>
<evidence type="ECO:0000313" key="1">
    <source>
        <dbReference type="EMBL" id="KIJ57642.1"/>
    </source>
</evidence>
<sequence>MSTPHPFFPDEVSDVDTLTDDQIVSMNFSSDSPNICHISIILKPTSDSSTSIVKVGGVNTVNEYRALALVRVHTSIPVPTVRRFFVQGSCSYIVMECIKGKSVLGDRLDQCWGKMSEAQQLIRTPRLVEIPGPLGHAPLLCEGPHFSVVGAGPFASYEALKEWFNDRLKNSKQWKKVRWVSPPFNHDGVPLVFTRHQDLGMQSIIIGEDGRV</sequence>
<dbReference type="HOGENOM" id="CLU_1299873_0_0_1"/>
<evidence type="ECO:0000313" key="2">
    <source>
        <dbReference type="Proteomes" id="UP000053820"/>
    </source>
</evidence>
<organism evidence="1 2">
    <name type="scientific">Hydnomerulius pinastri MD-312</name>
    <dbReference type="NCBI Taxonomy" id="994086"/>
    <lineage>
        <taxon>Eukaryota</taxon>
        <taxon>Fungi</taxon>
        <taxon>Dikarya</taxon>
        <taxon>Basidiomycota</taxon>
        <taxon>Agaricomycotina</taxon>
        <taxon>Agaricomycetes</taxon>
        <taxon>Agaricomycetidae</taxon>
        <taxon>Boletales</taxon>
        <taxon>Boletales incertae sedis</taxon>
        <taxon>Leucogyrophana</taxon>
    </lineage>
</organism>
<dbReference type="OrthoDB" id="4177236at2759"/>
<dbReference type="AlphaFoldDB" id="A0A0C9W6C0"/>
<accession>A0A0C9W6C0</accession>
<dbReference type="EMBL" id="KN840207">
    <property type="protein sequence ID" value="KIJ57642.1"/>
    <property type="molecule type" value="Genomic_DNA"/>
</dbReference>
<keyword evidence="2" id="KW-1185">Reference proteome</keyword>
<protein>
    <submittedName>
        <fullName evidence="1">Uncharacterized protein</fullName>
    </submittedName>
</protein>
<proteinExistence type="predicted"/>
<name>A0A0C9W6C0_9AGAM</name>
<gene>
    <name evidence="1" type="ORF">HYDPIDRAFT_44855</name>
</gene>
<dbReference type="Proteomes" id="UP000053820">
    <property type="component" value="Unassembled WGS sequence"/>
</dbReference>